<reference evidence="1" key="1">
    <citation type="submission" date="2020-03" db="EMBL/GenBank/DDBJ databases">
        <title>The deep terrestrial virosphere.</title>
        <authorList>
            <person name="Holmfeldt K."/>
            <person name="Nilsson E."/>
            <person name="Simone D."/>
            <person name="Lopez-Fernandez M."/>
            <person name="Wu X."/>
            <person name="de Brujin I."/>
            <person name="Lundin D."/>
            <person name="Andersson A."/>
            <person name="Bertilsson S."/>
            <person name="Dopson M."/>
        </authorList>
    </citation>
    <scope>NUCLEOTIDE SEQUENCE</scope>
    <source>
        <strain evidence="1">MM415B04542</strain>
    </source>
</reference>
<gene>
    <name evidence="1" type="ORF">MM415B04542_0003</name>
</gene>
<sequence length="62" mass="7102">MNECIICKEKGPIRNVNLYVIGSEGLDVCHNCEMELVHFARSLMDMASKSFKLGWIRARKES</sequence>
<organism evidence="1">
    <name type="scientific">viral metagenome</name>
    <dbReference type="NCBI Taxonomy" id="1070528"/>
    <lineage>
        <taxon>unclassified sequences</taxon>
        <taxon>metagenomes</taxon>
        <taxon>organismal metagenomes</taxon>
    </lineage>
</organism>
<name>A0A6M3LD36_9ZZZZ</name>
<dbReference type="EMBL" id="MT143084">
    <property type="protein sequence ID" value="QJA92640.1"/>
    <property type="molecule type" value="Genomic_DNA"/>
</dbReference>
<evidence type="ECO:0000313" key="1">
    <source>
        <dbReference type="EMBL" id="QJA92640.1"/>
    </source>
</evidence>
<accession>A0A6M3LD36</accession>
<protein>
    <submittedName>
        <fullName evidence="1">Uncharacterized protein</fullName>
    </submittedName>
</protein>
<dbReference type="AlphaFoldDB" id="A0A6M3LD36"/>
<proteinExistence type="predicted"/>